<evidence type="ECO:0000256" key="6">
    <source>
        <dbReference type="SAM" id="MobiDB-lite"/>
    </source>
</evidence>
<accession>A0A3P3UBP4</accession>
<dbReference type="CDD" id="cd04843">
    <property type="entry name" value="Peptidases_S8_11"/>
    <property type="match status" value="1"/>
</dbReference>
<gene>
    <name evidence="8" type="ORF">EHV15_26325</name>
</gene>
<dbReference type="PRINTS" id="PR00723">
    <property type="entry name" value="SUBTILISIN"/>
</dbReference>
<evidence type="ECO:0000256" key="4">
    <source>
        <dbReference type="ARBA" id="ARBA00022825"/>
    </source>
</evidence>
<evidence type="ECO:0000313" key="9">
    <source>
        <dbReference type="Proteomes" id="UP000267017"/>
    </source>
</evidence>
<name>A0A3P3UBP4_9BACL</name>
<dbReference type="Proteomes" id="UP000267017">
    <property type="component" value="Unassembled WGS sequence"/>
</dbReference>
<sequence>MTASAVDLMEMLSTEGARLQPIFDSIPERSELPDEQLTNMEQEDISRYYRVLVSEEKLDQLAERLREQSDVEAAFIKPDAEPAVAITKGEEAATETTPDYTIRQGYLKHAPEGVDAYFAWTLPGGKGAGVQIIDIEGGWQFSHEDLLMNQGGLAGGVSVQDTRWRNHGTAVLGEVSGDENGFGIKGICPDGMIKGISIFEDQGQANSARAIVQAAQLLNPGDIILIELHRPGPQATGRGQEGYIPIEWWPDDFEAIQYACRRGIIVVEAAGNGNVNLDDPIYNEPDAGFPRNWKNPFNRNNRDSGAIVVGAGAPPEGTHNRNHGPDRSRLEFSNYGEMVDVQGWGREVTTTGYGDLQQGNGENQWYTDTFSGTSSASPIIVGVLGCLQGVLRGRNKELLTWERARELLRSTGSPQQDAPLRPRTQRIGNRPDLRQLMGRIL</sequence>
<dbReference type="AlphaFoldDB" id="A0A3P3UBP4"/>
<evidence type="ECO:0000256" key="2">
    <source>
        <dbReference type="ARBA" id="ARBA00022670"/>
    </source>
</evidence>
<dbReference type="PANTHER" id="PTHR43806">
    <property type="entry name" value="PEPTIDASE S8"/>
    <property type="match status" value="1"/>
</dbReference>
<organism evidence="8 9">
    <name type="scientific">Paenibacillus oralis</name>
    <dbReference type="NCBI Taxonomy" id="2490856"/>
    <lineage>
        <taxon>Bacteria</taxon>
        <taxon>Bacillati</taxon>
        <taxon>Bacillota</taxon>
        <taxon>Bacilli</taxon>
        <taxon>Bacillales</taxon>
        <taxon>Paenibacillaceae</taxon>
        <taxon>Paenibacillus</taxon>
    </lineage>
</organism>
<keyword evidence="2 8" id="KW-0645">Protease</keyword>
<dbReference type="OrthoDB" id="9798386at2"/>
<comment type="caution">
    <text evidence="8">The sequence shown here is derived from an EMBL/GenBank/DDBJ whole genome shotgun (WGS) entry which is preliminary data.</text>
</comment>
<protein>
    <submittedName>
        <fullName evidence="8">Serine protease</fullName>
    </submittedName>
</protein>
<keyword evidence="9" id="KW-1185">Reference proteome</keyword>
<dbReference type="EMBL" id="RRCN01000001">
    <property type="protein sequence ID" value="RRJ67785.1"/>
    <property type="molecule type" value="Genomic_DNA"/>
</dbReference>
<dbReference type="InterPro" id="IPR000209">
    <property type="entry name" value="Peptidase_S8/S53_dom"/>
</dbReference>
<feature type="region of interest" description="Disordered" evidence="6">
    <location>
        <begin position="409"/>
        <end position="429"/>
    </location>
</feature>
<evidence type="ECO:0000256" key="3">
    <source>
        <dbReference type="ARBA" id="ARBA00022801"/>
    </source>
</evidence>
<evidence type="ECO:0000259" key="7">
    <source>
        <dbReference type="Pfam" id="PF00082"/>
    </source>
</evidence>
<reference evidence="8 9" key="1">
    <citation type="submission" date="2018-11" db="EMBL/GenBank/DDBJ databases">
        <title>Genome sequencing of Paenibacillus sp. KCOM 3021 (= ChDC PVNT-B20).</title>
        <authorList>
            <person name="Kook J.-K."/>
            <person name="Park S.-N."/>
            <person name="Lim Y.K."/>
        </authorList>
    </citation>
    <scope>NUCLEOTIDE SEQUENCE [LARGE SCALE GENOMIC DNA]</scope>
    <source>
        <strain evidence="8 9">KCOM 3021</strain>
    </source>
</reference>
<dbReference type="PANTHER" id="PTHR43806:SF11">
    <property type="entry name" value="CEREVISIN-RELATED"/>
    <property type="match status" value="1"/>
</dbReference>
<dbReference type="GO" id="GO:0006508">
    <property type="term" value="P:proteolysis"/>
    <property type="evidence" value="ECO:0007669"/>
    <property type="project" value="UniProtKB-KW"/>
</dbReference>
<keyword evidence="4" id="KW-0720">Serine protease</keyword>
<dbReference type="InterPro" id="IPR050131">
    <property type="entry name" value="Peptidase_S8_subtilisin-like"/>
</dbReference>
<feature type="domain" description="Peptidase S8/S53" evidence="7">
    <location>
        <begin position="162"/>
        <end position="412"/>
    </location>
</feature>
<dbReference type="Gene3D" id="3.40.50.200">
    <property type="entry name" value="Peptidase S8/S53 domain"/>
    <property type="match status" value="1"/>
</dbReference>
<dbReference type="InterPro" id="IPR023828">
    <property type="entry name" value="Peptidase_S8_Ser-AS"/>
</dbReference>
<evidence type="ECO:0000313" key="8">
    <source>
        <dbReference type="EMBL" id="RRJ67785.1"/>
    </source>
</evidence>
<dbReference type="Pfam" id="PF00082">
    <property type="entry name" value="Peptidase_S8"/>
    <property type="match status" value="1"/>
</dbReference>
<comment type="similarity">
    <text evidence="1 5">Belongs to the peptidase S8 family.</text>
</comment>
<dbReference type="PROSITE" id="PS51892">
    <property type="entry name" value="SUBTILASE"/>
    <property type="match status" value="1"/>
</dbReference>
<comment type="caution">
    <text evidence="5">Lacks conserved residue(s) required for the propagation of feature annotation.</text>
</comment>
<evidence type="ECO:0000256" key="1">
    <source>
        <dbReference type="ARBA" id="ARBA00011073"/>
    </source>
</evidence>
<dbReference type="InterPro" id="IPR036852">
    <property type="entry name" value="Peptidase_S8/S53_dom_sf"/>
</dbReference>
<dbReference type="InterPro" id="IPR034073">
    <property type="entry name" value="Subtilisin_DY-like_dom"/>
</dbReference>
<dbReference type="PROSITE" id="PS00138">
    <property type="entry name" value="SUBTILASE_SER"/>
    <property type="match status" value="1"/>
</dbReference>
<keyword evidence="3" id="KW-0378">Hydrolase</keyword>
<evidence type="ECO:0000256" key="5">
    <source>
        <dbReference type="PROSITE-ProRule" id="PRU01240"/>
    </source>
</evidence>
<dbReference type="SUPFAM" id="SSF52743">
    <property type="entry name" value="Subtilisin-like"/>
    <property type="match status" value="1"/>
</dbReference>
<dbReference type="GO" id="GO:0004252">
    <property type="term" value="F:serine-type endopeptidase activity"/>
    <property type="evidence" value="ECO:0007669"/>
    <property type="project" value="InterPro"/>
</dbReference>
<proteinExistence type="inferred from homology"/>
<dbReference type="InterPro" id="IPR015500">
    <property type="entry name" value="Peptidase_S8_subtilisin-rel"/>
</dbReference>